<evidence type="ECO:0000313" key="5">
    <source>
        <dbReference type="EMBL" id="SJM33654.1"/>
    </source>
</evidence>
<keyword evidence="3" id="KW-0732">Signal</keyword>
<feature type="chain" id="PRO_5017744020" description="Transglycosylase SLT domain-containing protein" evidence="3">
    <location>
        <begin position="32"/>
        <end position="391"/>
    </location>
</feature>
<evidence type="ECO:0000259" key="4">
    <source>
        <dbReference type="Pfam" id="PF01464"/>
    </source>
</evidence>
<organism evidence="5 6">
    <name type="scientific">Mesorhizobium delmotii</name>
    <dbReference type="NCBI Taxonomy" id="1631247"/>
    <lineage>
        <taxon>Bacteria</taxon>
        <taxon>Pseudomonadati</taxon>
        <taxon>Pseudomonadota</taxon>
        <taxon>Alphaproteobacteria</taxon>
        <taxon>Hyphomicrobiales</taxon>
        <taxon>Phyllobacteriaceae</taxon>
        <taxon>Mesorhizobium</taxon>
    </lineage>
</organism>
<sequence length="391" mass="41337">MSRQLRAGPTAVLFATAVTAPMLIAPSIGLAQIAVEDDPNLVERKKDEFQNDSSNEEKKSETGQRKAVVCTYSNKYRNEMFRRSPKQALARDAANVSLIRHYAKKYGISEGLALSVSYQEARFDTCAGSHTGVKGAMQLTKSTGRGLGFDRDINEQNVEGGVKLLSQAVKKCGGTNYACLASYYNGSTAAEQANWSAGVGRWHGYFNEYAGSGKAPAAAPPPFSIQVSGTAAAGAAQTGGVNAVNKTAAGLEASGAQRSQYSSLIDTLAAGVGTKEEYMDAWDENSTSRGLNADLLNQLIQGSAAVNELLNARLLQRNTKLSQVSKFGTSEGTENPFSCDPVILGRLEVPEHLWPGCAKRVTGSGGAEESTLVPNANAAAGALEIMQRNAQ</sequence>
<evidence type="ECO:0000256" key="1">
    <source>
        <dbReference type="ARBA" id="ARBA00009387"/>
    </source>
</evidence>
<dbReference type="SUPFAM" id="SSF53955">
    <property type="entry name" value="Lysozyme-like"/>
    <property type="match status" value="1"/>
</dbReference>
<dbReference type="Proteomes" id="UP000245698">
    <property type="component" value="Unassembled WGS sequence"/>
</dbReference>
<feature type="region of interest" description="Disordered" evidence="2">
    <location>
        <begin position="45"/>
        <end position="65"/>
    </location>
</feature>
<protein>
    <recommendedName>
        <fullName evidence="4">Transglycosylase SLT domain-containing protein</fullName>
    </recommendedName>
</protein>
<reference evidence="6" key="1">
    <citation type="submission" date="2016-12" db="EMBL/GenBank/DDBJ databases">
        <authorList>
            <person name="Brunel B."/>
        </authorList>
    </citation>
    <scope>NUCLEOTIDE SEQUENCE [LARGE SCALE GENOMIC DNA]</scope>
</reference>
<evidence type="ECO:0000256" key="2">
    <source>
        <dbReference type="SAM" id="MobiDB-lite"/>
    </source>
</evidence>
<gene>
    <name evidence="5" type="ORF">BQ8482_360055</name>
</gene>
<proteinExistence type="inferred from homology"/>
<accession>A0A2P9AR86</accession>
<evidence type="ECO:0000313" key="6">
    <source>
        <dbReference type="Proteomes" id="UP000245698"/>
    </source>
</evidence>
<dbReference type="InterPro" id="IPR008258">
    <property type="entry name" value="Transglycosylase_SLT_dom_1"/>
</dbReference>
<feature type="signal peptide" evidence="3">
    <location>
        <begin position="1"/>
        <end position="31"/>
    </location>
</feature>
<dbReference type="AlphaFoldDB" id="A0A2P9AR86"/>
<dbReference type="EMBL" id="FUIG01000044">
    <property type="protein sequence ID" value="SJM33654.1"/>
    <property type="molecule type" value="Genomic_DNA"/>
</dbReference>
<feature type="domain" description="Transglycosylase SLT" evidence="4">
    <location>
        <begin position="98"/>
        <end position="193"/>
    </location>
</feature>
<keyword evidence="6" id="KW-1185">Reference proteome</keyword>
<name>A0A2P9AR86_9HYPH</name>
<dbReference type="Gene3D" id="1.10.530.10">
    <property type="match status" value="1"/>
</dbReference>
<dbReference type="Pfam" id="PF01464">
    <property type="entry name" value="SLT"/>
    <property type="match status" value="1"/>
</dbReference>
<dbReference type="InterPro" id="IPR023346">
    <property type="entry name" value="Lysozyme-like_dom_sf"/>
</dbReference>
<feature type="compositionally biased region" description="Basic and acidic residues" evidence="2">
    <location>
        <begin position="45"/>
        <end position="64"/>
    </location>
</feature>
<comment type="similarity">
    <text evidence="1">Belongs to the virb1 family.</text>
</comment>
<evidence type="ECO:0000256" key="3">
    <source>
        <dbReference type="SAM" id="SignalP"/>
    </source>
</evidence>
<dbReference type="RefSeq" id="WP_165848727.1">
    <property type="nucleotide sequence ID" value="NZ_FUIG01000044.1"/>
</dbReference>